<dbReference type="Proteomes" id="UP000621799">
    <property type="component" value="Unassembled WGS sequence"/>
</dbReference>
<keyword evidence="5" id="KW-1185">Reference proteome</keyword>
<evidence type="ECO:0000313" key="5">
    <source>
        <dbReference type="Proteomes" id="UP000621799"/>
    </source>
</evidence>
<dbReference type="GO" id="GO:0005525">
    <property type="term" value="F:GTP binding"/>
    <property type="evidence" value="ECO:0007669"/>
    <property type="project" value="UniProtKB-KW"/>
</dbReference>
<protein>
    <submittedName>
        <fullName evidence="4">Elongation factor G</fullName>
    </submittedName>
</protein>
<dbReference type="SUPFAM" id="SSF52540">
    <property type="entry name" value="P-loop containing nucleoside triphosphate hydrolases"/>
    <property type="match status" value="1"/>
</dbReference>
<accession>A0A928VWP5</accession>
<proteinExistence type="predicted"/>
<evidence type="ECO:0000256" key="1">
    <source>
        <dbReference type="ARBA" id="ARBA00022741"/>
    </source>
</evidence>
<evidence type="ECO:0000313" key="4">
    <source>
        <dbReference type="EMBL" id="MBE9041704.1"/>
    </source>
</evidence>
<keyword evidence="2" id="KW-0342">GTP-binding</keyword>
<organism evidence="4 5">
    <name type="scientific">Zarconia navalis LEGE 11467</name>
    <dbReference type="NCBI Taxonomy" id="1828826"/>
    <lineage>
        <taxon>Bacteria</taxon>
        <taxon>Bacillati</taxon>
        <taxon>Cyanobacteriota</taxon>
        <taxon>Cyanophyceae</taxon>
        <taxon>Oscillatoriophycideae</taxon>
        <taxon>Oscillatoriales</taxon>
        <taxon>Oscillatoriales incertae sedis</taxon>
        <taxon>Zarconia</taxon>
        <taxon>Zarconia navalis</taxon>
    </lineage>
</organism>
<dbReference type="PANTHER" id="PTHR43261:SF7">
    <property type="entry name" value="ELONGATION FACTOR G-LIKE PROTEIN"/>
    <property type="match status" value="1"/>
</dbReference>
<dbReference type="AlphaFoldDB" id="A0A928VWP5"/>
<dbReference type="RefSeq" id="WP_264321904.1">
    <property type="nucleotide sequence ID" value="NZ_JADEXN010000234.1"/>
</dbReference>
<keyword evidence="1" id="KW-0547">Nucleotide-binding</keyword>
<dbReference type="PROSITE" id="PS51722">
    <property type="entry name" value="G_TR_2"/>
    <property type="match status" value="1"/>
</dbReference>
<dbReference type="Gene3D" id="3.40.50.300">
    <property type="entry name" value="P-loop containing nucleotide triphosphate hydrolases"/>
    <property type="match status" value="1"/>
</dbReference>
<feature type="non-terminal residue" evidence="4">
    <location>
        <position position="99"/>
    </location>
</feature>
<dbReference type="EMBL" id="JADEXN010000234">
    <property type="protein sequence ID" value="MBE9041704.1"/>
    <property type="molecule type" value="Genomic_DNA"/>
</dbReference>
<dbReference type="GO" id="GO:0003746">
    <property type="term" value="F:translation elongation factor activity"/>
    <property type="evidence" value="ECO:0007669"/>
    <property type="project" value="UniProtKB-KW"/>
</dbReference>
<dbReference type="InterPro" id="IPR027417">
    <property type="entry name" value="P-loop_NTPase"/>
</dbReference>
<keyword evidence="4" id="KW-0251">Elongation factor</keyword>
<feature type="domain" description="Tr-type G" evidence="3">
    <location>
        <begin position="7"/>
        <end position="99"/>
    </location>
</feature>
<dbReference type="PANTHER" id="PTHR43261">
    <property type="entry name" value="TRANSLATION ELONGATION FACTOR G-RELATED"/>
    <property type="match status" value="1"/>
</dbReference>
<evidence type="ECO:0000259" key="3">
    <source>
        <dbReference type="PROSITE" id="PS51722"/>
    </source>
</evidence>
<dbReference type="GO" id="GO:0003924">
    <property type="term" value="F:GTPase activity"/>
    <property type="evidence" value="ECO:0007669"/>
    <property type="project" value="InterPro"/>
</dbReference>
<evidence type="ECO:0000256" key="2">
    <source>
        <dbReference type="ARBA" id="ARBA00023134"/>
    </source>
</evidence>
<comment type="caution">
    <text evidence="4">The sequence shown here is derived from an EMBL/GenBank/DDBJ whole genome shotgun (WGS) entry which is preliminary data.</text>
</comment>
<reference evidence="4" key="1">
    <citation type="submission" date="2020-10" db="EMBL/GenBank/DDBJ databases">
        <authorList>
            <person name="Castelo-Branco R."/>
            <person name="Eusebio N."/>
            <person name="Adriana R."/>
            <person name="Vieira A."/>
            <person name="Brugerolle De Fraissinette N."/>
            <person name="Rezende De Castro R."/>
            <person name="Schneider M.P."/>
            <person name="Vasconcelos V."/>
            <person name="Leao P.N."/>
        </authorList>
    </citation>
    <scope>NUCLEOTIDE SEQUENCE</scope>
    <source>
        <strain evidence="4">LEGE 11467</strain>
    </source>
</reference>
<keyword evidence="4" id="KW-0648">Protein biosynthesis</keyword>
<dbReference type="InterPro" id="IPR000795">
    <property type="entry name" value="T_Tr_GTP-bd_dom"/>
</dbReference>
<dbReference type="Pfam" id="PF00009">
    <property type="entry name" value="GTP_EFTU"/>
    <property type="match status" value="1"/>
</dbReference>
<dbReference type="GO" id="GO:0032790">
    <property type="term" value="P:ribosome disassembly"/>
    <property type="evidence" value="ECO:0007669"/>
    <property type="project" value="TreeGrafter"/>
</dbReference>
<sequence length="99" mass="10409">MIQKGVSGWRNIAIVGPYLSGKTTLLESLLSVSGAITRKGNVRDGNTVGDSAPEAQQRQMSVEVAAASTEYGGVQFTFLDCPGSIEFAIETYHALMGVG</sequence>
<name>A0A928VWP5_9CYAN</name>
<gene>
    <name evidence="4" type="ORF">IQ235_13040</name>
</gene>